<dbReference type="EMBL" id="UPSH01000001">
    <property type="protein sequence ID" value="VBB18825.1"/>
    <property type="molecule type" value="Genomic_DNA"/>
</dbReference>
<dbReference type="PANTHER" id="PTHR21016">
    <property type="entry name" value="BETA-AMYLOID BINDING PROTEIN-RELATED"/>
    <property type="match status" value="1"/>
</dbReference>
<feature type="transmembrane region" description="Helical" evidence="5">
    <location>
        <begin position="28"/>
        <end position="49"/>
    </location>
</feature>
<comment type="caution">
    <text evidence="7">The sequence shown here is derived from an EMBL/GenBank/DDBJ whole genome shotgun (WGS) entry which is preliminary data.</text>
</comment>
<dbReference type="InterPro" id="IPR050932">
    <property type="entry name" value="TM2D1-3-like"/>
</dbReference>
<keyword evidence="3 5" id="KW-1133">Transmembrane helix</keyword>
<evidence type="ECO:0000313" key="8">
    <source>
        <dbReference type="Proteomes" id="UP000594342"/>
    </source>
</evidence>
<comment type="subcellular location">
    <subcellularLocation>
        <location evidence="1">Membrane</location>
        <topology evidence="1">Multi-pass membrane protein</topology>
    </subcellularLocation>
</comment>
<evidence type="ECO:0000256" key="5">
    <source>
        <dbReference type="SAM" id="Phobius"/>
    </source>
</evidence>
<evidence type="ECO:0000256" key="4">
    <source>
        <dbReference type="ARBA" id="ARBA00023136"/>
    </source>
</evidence>
<dbReference type="InterPro" id="IPR007829">
    <property type="entry name" value="TM2"/>
</dbReference>
<organism evidence="7 8">
    <name type="scientific">Yasminevirus sp. GU-2018</name>
    <dbReference type="NCBI Taxonomy" id="2420051"/>
    <lineage>
        <taxon>Viruses</taxon>
        <taxon>Varidnaviria</taxon>
        <taxon>Bamfordvirae</taxon>
        <taxon>Nucleocytoviricota</taxon>
        <taxon>Megaviricetes</taxon>
        <taxon>Imitervirales</taxon>
        <taxon>Mimiviridae</taxon>
        <taxon>Klosneuvirinae</taxon>
        <taxon>Yasminevirus</taxon>
        <taxon>Yasminevirus saudimassiliense</taxon>
    </lineage>
</organism>
<name>A0A5K0UAT7_9VIRU</name>
<dbReference type="Proteomes" id="UP000594342">
    <property type="component" value="Unassembled WGS sequence"/>
</dbReference>
<reference evidence="7 8" key="1">
    <citation type="submission" date="2018-10" db="EMBL/GenBank/DDBJ databases">
        <authorList>
            <consortium name="IHU Genomes"/>
        </authorList>
    </citation>
    <scope>NUCLEOTIDE SEQUENCE [LARGE SCALE GENOMIC DNA]</scope>
    <source>
        <strain evidence="7 8">A1</strain>
    </source>
</reference>
<proteinExistence type="predicted"/>
<keyword evidence="4 5" id="KW-0472">Membrane</keyword>
<evidence type="ECO:0000256" key="2">
    <source>
        <dbReference type="ARBA" id="ARBA00022692"/>
    </source>
</evidence>
<gene>
    <name evidence="7" type="ORF">YASMINEVIRUS_1357</name>
</gene>
<keyword evidence="8" id="KW-1185">Reference proteome</keyword>
<protein>
    <submittedName>
        <fullName evidence="7">TM2 domain-containing protein</fullName>
    </submittedName>
</protein>
<feature type="domain" description="TM2" evidence="6">
    <location>
        <begin position="164"/>
        <end position="213"/>
    </location>
</feature>
<accession>A0A5K0UAT7</accession>
<dbReference type="Pfam" id="PF05154">
    <property type="entry name" value="TM2"/>
    <property type="match status" value="1"/>
</dbReference>
<dbReference type="GO" id="GO:0016020">
    <property type="term" value="C:membrane"/>
    <property type="evidence" value="ECO:0007669"/>
    <property type="project" value="UniProtKB-SubCell"/>
</dbReference>
<evidence type="ECO:0000256" key="3">
    <source>
        <dbReference type="ARBA" id="ARBA00022989"/>
    </source>
</evidence>
<dbReference type="PANTHER" id="PTHR21016:SF25">
    <property type="entry name" value="TM2 DOMAIN-CONTAINING PROTEIN DDB_G0277895-RELATED"/>
    <property type="match status" value="1"/>
</dbReference>
<evidence type="ECO:0000256" key="1">
    <source>
        <dbReference type="ARBA" id="ARBA00004141"/>
    </source>
</evidence>
<feature type="transmembrane region" description="Helical" evidence="5">
    <location>
        <begin position="190"/>
        <end position="210"/>
    </location>
</feature>
<evidence type="ECO:0000313" key="7">
    <source>
        <dbReference type="EMBL" id="VBB18825.1"/>
    </source>
</evidence>
<feature type="transmembrane region" description="Helical" evidence="5">
    <location>
        <begin position="158"/>
        <end position="178"/>
    </location>
</feature>
<sequence>MYSSRSQEQSLERGESRSYSKRSNMSKYLTFGYMSWLIIASLSAFNLYLDYRCSYNNVVPKTYFHVSRSGGMDQATGDDFLARRSISGSQVNETLSFNSTSSAMDRSSSTNSTYQCVSNADCGNGECKVDRDINGVVIGSECECDDEYITVDTDICSYHQLSGLVALLLSIFLGGCGVDRCFISRGNGGCICLGILKAITLGGVGIWYIVDIVLIATANLDDGNGHPLSKI</sequence>
<evidence type="ECO:0000259" key="6">
    <source>
        <dbReference type="Pfam" id="PF05154"/>
    </source>
</evidence>
<keyword evidence="2 5" id="KW-0812">Transmembrane</keyword>